<keyword evidence="3 8" id="KW-0732">Signal</keyword>
<proteinExistence type="inferred from homology"/>
<dbReference type="Pfam" id="PF07654">
    <property type="entry name" value="C1-set"/>
    <property type="match status" value="1"/>
</dbReference>
<dbReference type="PROSITE" id="PS00290">
    <property type="entry name" value="IG_MHC"/>
    <property type="match status" value="1"/>
</dbReference>
<dbReference type="Gene3D" id="2.60.40.10">
    <property type="entry name" value="Immunoglobulins"/>
    <property type="match status" value="1"/>
</dbReference>
<evidence type="ECO:0000256" key="2">
    <source>
        <dbReference type="ARBA" id="ARBA00022690"/>
    </source>
</evidence>
<dbReference type="PANTHER" id="PTHR16675">
    <property type="entry name" value="MHC CLASS I-RELATED"/>
    <property type="match status" value="1"/>
</dbReference>
<dbReference type="InterPro" id="IPR002890">
    <property type="entry name" value="MG2"/>
</dbReference>
<evidence type="ECO:0000259" key="9">
    <source>
        <dbReference type="PROSITE" id="PS50835"/>
    </source>
</evidence>
<dbReference type="InterPro" id="IPR037055">
    <property type="entry name" value="MHC_I-like_Ag-recog_sf"/>
</dbReference>
<dbReference type="GO" id="GO:0004867">
    <property type="term" value="F:serine-type endopeptidase inhibitor activity"/>
    <property type="evidence" value="ECO:0007669"/>
    <property type="project" value="UniProtKB-KW"/>
</dbReference>
<dbReference type="AlphaFoldDB" id="A0AA88U120"/>
<protein>
    <recommendedName>
        <fullName evidence="9">Ig-like domain-containing protein</fullName>
    </recommendedName>
</protein>
<keyword evidence="6" id="KW-0393">Immunoglobulin domain</keyword>
<dbReference type="InterPro" id="IPR003006">
    <property type="entry name" value="Ig/MHC_CS"/>
</dbReference>
<dbReference type="PROSITE" id="PS50835">
    <property type="entry name" value="IG_LIKE"/>
    <property type="match status" value="1"/>
</dbReference>
<dbReference type="Gene3D" id="2.60.40.1930">
    <property type="match status" value="1"/>
</dbReference>
<keyword evidence="11" id="KW-1185">Reference proteome</keyword>
<dbReference type="InterPro" id="IPR036179">
    <property type="entry name" value="Ig-like_dom_sf"/>
</dbReference>
<dbReference type="Proteomes" id="UP001187343">
    <property type="component" value="Unassembled WGS sequence"/>
</dbReference>
<dbReference type="SMART" id="SM00407">
    <property type="entry name" value="IGc1"/>
    <property type="match status" value="1"/>
</dbReference>
<evidence type="ECO:0000256" key="1">
    <source>
        <dbReference type="ARBA" id="ARBA00010952"/>
    </source>
</evidence>
<reference evidence="10" key="1">
    <citation type="submission" date="2023-08" db="EMBL/GenBank/DDBJ databases">
        <title>Chromosome-level Genome Assembly of mud carp (Cirrhinus molitorella).</title>
        <authorList>
            <person name="Liu H."/>
        </authorList>
    </citation>
    <scope>NUCLEOTIDE SEQUENCE</scope>
    <source>
        <strain evidence="10">Prfri</strain>
        <tissue evidence="10">Muscle</tissue>
    </source>
</reference>
<dbReference type="GO" id="GO:0009897">
    <property type="term" value="C:external side of plasma membrane"/>
    <property type="evidence" value="ECO:0007669"/>
    <property type="project" value="TreeGrafter"/>
</dbReference>
<organism evidence="10 11">
    <name type="scientific">Cirrhinus molitorella</name>
    <name type="common">mud carp</name>
    <dbReference type="NCBI Taxonomy" id="172907"/>
    <lineage>
        <taxon>Eukaryota</taxon>
        <taxon>Metazoa</taxon>
        <taxon>Chordata</taxon>
        <taxon>Craniata</taxon>
        <taxon>Vertebrata</taxon>
        <taxon>Euteleostomi</taxon>
        <taxon>Actinopterygii</taxon>
        <taxon>Neopterygii</taxon>
        <taxon>Teleostei</taxon>
        <taxon>Ostariophysi</taxon>
        <taxon>Cypriniformes</taxon>
        <taxon>Cyprinidae</taxon>
        <taxon>Labeoninae</taxon>
        <taxon>Labeonini</taxon>
        <taxon>Cirrhinus</taxon>
    </lineage>
</organism>
<feature type="domain" description="Ig-like" evidence="9">
    <location>
        <begin position="217"/>
        <end position="304"/>
    </location>
</feature>
<dbReference type="InterPro" id="IPR011162">
    <property type="entry name" value="MHC_I/II-like_Ag-recog"/>
</dbReference>
<feature type="chain" id="PRO_5041635796" description="Ig-like domain-containing protein" evidence="8">
    <location>
        <begin position="28"/>
        <end position="538"/>
    </location>
</feature>
<dbReference type="SUPFAM" id="SSF54452">
    <property type="entry name" value="MHC antigen-recognition domain"/>
    <property type="match status" value="1"/>
</dbReference>
<dbReference type="EMBL" id="JAUYZG010000001">
    <property type="protein sequence ID" value="KAK2917020.1"/>
    <property type="molecule type" value="Genomic_DNA"/>
</dbReference>
<evidence type="ECO:0000256" key="8">
    <source>
        <dbReference type="SAM" id="SignalP"/>
    </source>
</evidence>
<dbReference type="FunFam" id="2.60.40.1930:FF:000001">
    <property type="entry name" value="CD109 isoform 3"/>
    <property type="match status" value="1"/>
</dbReference>
<evidence type="ECO:0000256" key="4">
    <source>
        <dbReference type="ARBA" id="ARBA00022900"/>
    </source>
</evidence>
<dbReference type="Gene3D" id="3.30.500.10">
    <property type="entry name" value="MHC class I-like antigen recognition-like"/>
    <property type="match status" value="1"/>
</dbReference>
<dbReference type="PANTHER" id="PTHR16675:SF193">
    <property type="entry name" value="LOC571647 PROTEIN-RELATED"/>
    <property type="match status" value="1"/>
</dbReference>
<feature type="signal peptide" evidence="8">
    <location>
        <begin position="1"/>
        <end position="27"/>
    </location>
</feature>
<dbReference type="InterPro" id="IPR011161">
    <property type="entry name" value="MHC_I-like_Ag-recog"/>
</dbReference>
<keyword evidence="5" id="KW-0325">Glycoprotein</keyword>
<evidence type="ECO:0000256" key="6">
    <source>
        <dbReference type="ARBA" id="ARBA00023319"/>
    </source>
</evidence>
<evidence type="ECO:0000256" key="7">
    <source>
        <dbReference type="RuleBase" id="RU004439"/>
    </source>
</evidence>
<name>A0AA88U120_9TELE</name>
<dbReference type="PRINTS" id="PR01638">
    <property type="entry name" value="MHCCLASSI"/>
</dbReference>
<comment type="similarity">
    <text evidence="7">Belongs to the MHC class I family.</text>
</comment>
<evidence type="ECO:0000313" key="10">
    <source>
        <dbReference type="EMBL" id="KAK2917020.1"/>
    </source>
</evidence>
<dbReference type="Pfam" id="PF01835">
    <property type="entry name" value="MG2"/>
    <property type="match status" value="1"/>
</dbReference>
<dbReference type="InterPro" id="IPR003597">
    <property type="entry name" value="Ig_C1-set"/>
</dbReference>
<dbReference type="FunFam" id="3.30.500.10:FF:000005">
    <property type="entry name" value="MHC class I antigen ZKA transcript variant 1"/>
    <property type="match status" value="1"/>
</dbReference>
<keyword evidence="2" id="KW-0646">Protease inhibitor</keyword>
<dbReference type="InterPro" id="IPR013783">
    <property type="entry name" value="Ig-like_fold"/>
</dbReference>
<evidence type="ECO:0000256" key="5">
    <source>
        <dbReference type="ARBA" id="ARBA00023180"/>
    </source>
</evidence>
<evidence type="ECO:0000313" key="11">
    <source>
        <dbReference type="Proteomes" id="UP001187343"/>
    </source>
</evidence>
<dbReference type="GO" id="GO:0005615">
    <property type="term" value="C:extracellular space"/>
    <property type="evidence" value="ECO:0007669"/>
    <property type="project" value="TreeGrafter"/>
</dbReference>
<dbReference type="InterPro" id="IPR050208">
    <property type="entry name" value="MHC_class-I_related"/>
</dbReference>
<dbReference type="SUPFAM" id="SSF48726">
    <property type="entry name" value="Immunoglobulin"/>
    <property type="match status" value="1"/>
</dbReference>
<evidence type="ECO:0000256" key="3">
    <source>
        <dbReference type="ARBA" id="ARBA00022729"/>
    </source>
</evidence>
<dbReference type="InterPro" id="IPR001039">
    <property type="entry name" value="MHC_I_a_a1/a2"/>
</dbReference>
<dbReference type="Pfam" id="PF00129">
    <property type="entry name" value="MHC_I"/>
    <property type="match status" value="1"/>
</dbReference>
<comment type="caution">
    <text evidence="10">The sequence shown here is derived from an EMBL/GenBank/DDBJ whole genome shotgun (WGS) entry which is preliminary data.</text>
</comment>
<sequence length="538" mass="61844">MGTSVATKIFALFCIFLLYGTLPTLQAEKHSLYYIYTGLSKPVNLPGIYEFTAMGLLDDIQIDYYNSEQQKKIPKQTWMKEKMHEDYWEKGTQSRKSKEQWFNVNVDILMKRMGHSESDLHVLQWRHGCEVEQQGDEVKFSKGISEYAFDGEDFLSFDIEESVWVASVKAALPTKRKWDNVPILNQYTKGYLEKECVDWLKKFREYADEKLRNGTPPDVHVFARKSTKTKLKLTCLATGFYPKDVMMTIRKYNTSLPEYEIESTGIRPNHDGSYQMRKSVEISEDEEAEYNCFVTHKSIKEPVIIKWVHQEKTTQSVPVDVGYTEEPALEKGSADRENAGKAPDSRLILALIFLAVDGQGSGPFFLVTFPAVFESGSDAKLCASLLKPNESLTLTMFLVDEKNRTTQLGQQRSSTVFHRCFNFQSGTSRAFKMTEKRKVMFRSYMPLTFIQTDKPIYNPGQTVNFRVVTMDAKFVPLDQMYSLVVVEDYNGNRINQWTNVSSTRWILQLSHQLNSEAQVGECKVHYTKEGQRALGLSN</sequence>
<accession>A0AA88U120</accession>
<keyword evidence="4" id="KW-0722">Serine protease inhibitor</keyword>
<comment type="similarity">
    <text evidence="1">Belongs to the protease inhibitor I39 (alpha-2-macroglobulin) family.</text>
</comment>
<gene>
    <name evidence="10" type="ORF">Q8A67_001394</name>
</gene>
<dbReference type="InterPro" id="IPR007110">
    <property type="entry name" value="Ig-like_dom"/>
</dbReference>
<dbReference type="GO" id="GO:0006955">
    <property type="term" value="P:immune response"/>
    <property type="evidence" value="ECO:0007669"/>
    <property type="project" value="TreeGrafter"/>
</dbReference>